<dbReference type="InterPro" id="IPR001753">
    <property type="entry name" value="Enoyl-CoA_hydra/iso"/>
</dbReference>
<dbReference type="Pfam" id="PF00378">
    <property type="entry name" value="ECH_1"/>
    <property type="match status" value="1"/>
</dbReference>
<dbReference type="HOGENOM" id="CLU_009834_7_5_7"/>
<accession>A1AK64</accession>
<dbReference type="RefSeq" id="WP_011734049.1">
    <property type="nucleotide sequence ID" value="NC_008609.1"/>
</dbReference>
<dbReference type="OrthoDB" id="5365311at2"/>
<gene>
    <name evidence="3" type="ordered locus">Ppro_0094</name>
</gene>
<organism evidence="3 4">
    <name type="scientific">Pelobacter propionicus (strain DSM 2379 / NBRC 103807 / OttBd1)</name>
    <dbReference type="NCBI Taxonomy" id="338966"/>
    <lineage>
        <taxon>Bacteria</taxon>
        <taxon>Pseudomonadati</taxon>
        <taxon>Thermodesulfobacteriota</taxon>
        <taxon>Desulfuromonadia</taxon>
        <taxon>Desulfuromonadales</taxon>
        <taxon>Desulfuromonadaceae</taxon>
        <taxon>Pelobacter</taxon>
    </lineage>
</organism>
<reference evidence="3 4" key="1">
    <citation type="submission" date="2006-10" db="EMBL/GenBank/DDBJ databases">
        <title>Complete sequence of chromosome of Pelobacter propionicus DSM 2379.</title>
        <authorList>
            <consortium name="US DOE Joint Genome Institute"/>
            <person name="Copeland A."/>
            <person name="Lucas S."/>
            <person name="Lapidus A."/>
            <person name="Barry K."/>
            <person name="Detter J.C."/>
            <person name="Glavina del Rio T."/>
            <person name="Hammon N."/>
            <person name="Israni S."/>
            <person name="Dalin E."/>
            <person name="Tice H."/>
            <person name="Pitluck S."/>
            <person name="Saunders E."/>
            <person name="Brettin T."/>
            <person name="Bruce D."/>
            <person name="Han C."/>
            <person name="Tapia R."/>
            <person name="Schmutz J."/>
            <person name="Larimer F."/>
            <person name="Land M."/>
            <person name="Hauser L."/>
            <person name="Kyrpides N."/>
            <person name="Kim E."/>
            <person name="Lovley D."/>
            <person name="Richardson P."/>
        </authorList>
    </citation>
    <scope>NUCLEOTIDE SEQUENCE [LARGE SCALE GENOMIC DNA]</scope>
    <source>
        <strain evidence="4">DSM 2379 / NBRC 103807 / OttBd1</strain>
    </source>
</reference>
<dbReference type="AlphaFoldDB" id="A1AK64"/>
<dbReference type="GO" id="GO:0006635">
    <property type="term" value="P:fatty acid beta-oxidation"/>
    <property type="evidence" value="ECO:0007669"/>
    <property type="project" value="TreeGrafter"/>
</dbReference>
<proteinExistence type="inferred from homology"/>
<evidence type="ECO:0000256" key="1">
    <source>
        <dbReference type="ARBA" id="ARBA00005254"/>
    </source>
</evidence>
<dbReference type="PROSITE" id="PS00166">
    <property type="entry name" value="ENOYL_COA_HYDRATASE"/>
    <property type="match status" value="1"/>
</dbReference>
<dbReference type="Proteomes" id="UP000006732">
    <property type="component" value="Chromosome"/>
</dbReference>
<dbReference type="PANTHER" id="PTHR11941">
    <property type="entry name" value="ENOYL-COA HYDRATASE-RELATED"/>
    <property type="match status" value="1"/>
</dbReference>
<dbReference type="SUPFAM" id="SSF52096">
    <property type="entry name" value="ClpP/crotonase"/>
    <property type="match status" value="1"/>
</dbReference>
<keyword evidence="3" id="KW-0413">Isomerase</keyword>
<keyword evidence="4" id="KW-1185">Reference proteome</keyword>
<evidence type="ECO:0000313" key="4">
    <source>
        <dbReference type="Proteomes" id="UP000006732"/>
    </source>
</evidence>
<dbReference type="InterPro" id="IPR029045">
    <property type="entry name" value="ClpP/crotonase-like_dom_sf"/>
</dbReference>
<evidence type="ECO:0000256" key="2">
    <source>
        <dbReference type="RuleBase" id="RU003707"/>
    </source>
</evidence>
<dbReference type="GO" id="GO:0016853">
    <property type="term" value="F:isomerase activity"/>
    <property type="evidence" value="ECO:0007669"/>
    <property type="project" value="UniProtKB-KW"/>
</dbReference>
<dbReference type="eggNOG" id="COG1024">
    <property type="taxonomic scope" value="Bacteria"/>
</dbReference>
<protein>
    <submittedName>
        <fullName evidence="3">Enoyl-CoA hydratase/isomerase</fullName>
    </submittedName>
</protein>
<dbReference type="CDD" id="cd06558">
    <property type="entry name" value="crotonase-like"/>
    <property type="match status" value="1"/>
</dbReference>
<dbReference type="PANTHER" id="PTHR11941:SF54">
    <property type="entry name" value="ENOYL-COA HYDRATASE, MITOCHONDRIAL"/>
    <property type="match status" value="1"/>
</dbReference>
<sequence length="255" mass="28136">MAFDTSFDEGIIRFTFDNNGYNAISPEVLDGLHEVIGCANANDGVKGIILSGQGRIFSSGYELGTFISFRDRDECLTWSKTREALMYDLFTCKKPVVAAINGHAMAAGLIVAMTADYRIAIDNPRIRIGMPEINIGIPLSNSEAEIMKFGLGSDKNYRELLFSGSQISPEVALQKGIVDELVADGQVLLDKAKAKVRSLIDTPGRAFIMLKQVEKRQVAEYIRKSAATFDWNAYADCFFHEAVVAEMKKIKASMK</sequence>
<dbReference type="Gene3D" id="3.90.226.10">
    <property type="entry name" value="2-enoyl-CoA Hydratase, Chain A, domain 1"/>
    <property type="match status" value="1"/>
</dbReference>
<dbReference type="STRING" id="338966.Ppro_0094"/>
<dbReference type="EMBL" id="CP000482">
    <property type="protein sequence ID" value="ABK97734.1"/>
    <property type="molecule type" value="Genomic_DNA"/>
</dbReference>
<evidence type="ECO:0000313" key="3">
    <source>
        <dbReference type="EMBL" id="ABK97734.1"/>
    </source>
</evidence>
<comment type="similarity">
    <text evidence="1 2">Belongs to the enoyl-CoA hydratase/isomerase family.</text>
</comment>
<dbReference type="InterPro" id="IPR018376">
    <property type="entry name" value="Enoyl-CoA_hyd/isom_CS"/>
</dbReference>
<dbReference type="KEGG" id="ppd:Ppro_0094"/>
<name>A1AK64_PELPD</name>